<reference evidence="3" key="1">
    <citation type="journal article" date="2019" name="Int. J. Syst. Evol. Microbiol.">
        <title>The Global Catalogue of Microorganisms (GCM) 10K type strain sequencing project: providing services to taxonomists for standard genome sequencing and annotation.</title>
        <authorList>
            <consortium name="The Broad Institute Genomics Platform"/>
            <consortium name="The Broad Institute Genome Sequencing Center for Infectious Disease"/>
            <person name="Wu L."/>
            <person name="Ma J."/>
        </authorList>
    </citation>
    <scope>NUCLEOTIDE SEQUENCE [LARGE SCALE GENOMIC DNA]</scope>
    <source>
        <strain evidence="3">CCUG 63246</strain>
    </source>
</reference>
<sequence length="100" mass="10588">MTDTESSNQNNSGQTIIIKQEEKKSNGIGTAGFVLALIALFIGWVPFIGWIIWILGLIFSFVGVFKSPKGLAIAGLVISFIGIILLIFIFGVIGAAAMSA</sequence>
<keyword evidence="1" id="KW-0812">Transmembrane</keyword>
<dbReference type="Proteomes" id="UP001597163">
    <property type="component" value="Unassembled WGS sequence"/>
</dbReference>
<organism evidence="2 3">
    <name type="scientific">Hwangdonia seohaensis</name>
    <dbReference type="NCBI Taxonomy" id="1240727"/>
    <lineage>
        <taxon>Bacteria</taxon>
        <taxon>Pseudomonadati</taxon>
        <taxon>Bacteroidota</taxon>
        <taxon>Flavobacteriia</taxon>
        <taxon>Flavobacteriales</taxon>
        <taxon>Flavobacteriaceae</taxon>
        <taxon>Hwangdonia</taxon>
    </lineage>
</organism>
<proteinExistence type="predicted"/>
<keyword evidence="3" id="KW-1185">Reference proteome</keyword>
<dbReference type="EMBL" id="JBHTLJ010000003">
    <property type="protein sequence ID" value="MFD1162796.1"/>
    <property type="molecule type" value="Genomic_DNA"/>
</dbReference>
<comment type="caution">
    <text evidence="2">The sequence shown here is derived from an EMBL/GenBank/DDBJ whole genome shotgun (WGS) entry which is preliminary data.</text>
</comment>
<keyword evidence="1" id="KW-1133">Transmembrane helix</keyword>
<keyword evidence="1" id="KW-0472">Membrane</keyword>
<evidence type="ECO:0000313" key="3">
    <source>
        <dbReference type="Proteomes" id="UP001597163"/>
    </source>
</evidence>
<name>A0ABW3RCP7_9FLAO</name>
<evidence type="ECO:0000313" key="2">
    <source>
        <dbReference type="EMBL" id="MFD1162796.1"/>
    </source>
</evidence>
<dbReference type="RefSeq" id="WP_311939608.1">
    <property type="nucleotide sequence ID" value="NZ_JAVSCK010000003.1"/>
</dbReference>
<evidence type="ECO:0000256" key="1">
    <source>
        <dbReference type="SAM" id="Phobius"/>
    </source>
</evidence>
<accession>A0ABW3RCP7</accession>
<feature type="transmembrane region" description="Helical" evidence="1">
    <location>
        <begin position="71"/>
        <end position="98"/>
    </location>
</feature>
<protein>
    <recommendedName>
        <fullName evidence="4">DUF4190 domain-containing protein</fullName>
    </recommendedName>
</protein>
<gene>
    <name evidence="2" type="ORF">ACFQ2E_10230</name>
</gene>
<feature type="transmembrane region" description="Helical" evidence="1">
    <location>
        <begin position="33"/>
        <end position="59"/>
    </location>
</feature>
<evidence type="ECO:0008006" key="4">
    <source>
        <dbReference type="Google" id="ProtNLM"/>
    </source>
</evidence>